<sequence length="175" mass="19198">MQQGLTSRLSKLLLISILLIISGQLKAAEPITLGSDEPSRYLAELKTLYLTQNERKALLAHSNALLKTYGLRAAYQVGKANPEDLEYQLSAGAPGELRIREERRDASGNVAVRNRGFSVFGMDPYIQYQCPPQGLACTFVGAAGGEPWLTILRDPEGAEELAKALSFLFRNMQKG</sequence>
<evidence type="ECO:0000313" key="2">
    <source>
        <dbReference type="Proteomes" id="UP001467669"/>
    </source>
</evidence>
<keyword evidence="2" id="KW-1185">Reference proteome</keyword>
<proteinExistence type="predicted"/>
<accession>A0ABU9M4W4</accession>
<dbReference type="Proteomes" id="UP001467669">
    <property type="component" value="Unassembled WGS sequence"/>
</dbReference>
<protein>
    <submittedName>
        <fullName evidence="1">Uncharacterized protein</fullName>
    </submittedName>
</protein>
<comment type="caution">
    <text evidence="1">The sequence shown here is derived from an EMBL/GenBank/DDBJ whole genome shotgun (WGS) entry which is preliminary data.</text>
</comment>
<dbReference type="EMBL" id="JBCFXD010000001">
    <property type="protein sequence ID" value="MEL7557416.1"/>
    <property type="molecule type" value="Genomic_DNA"/>
</dbReference>
<evidence type="ECO:0000313" key="1">
    <source>
        <dbReference type="EMBL" id="MEL7557416.1"/>
    </source>
</evidence>
<dbReference type="RefSeq" id="WP_342404473.1">
    <property type="nucleotide sequence ID" value="NZ_JBCFXD010000001.1"/>
</dbReference>
<reference evidence="1 2" key="1">
    <citation type="submission" date="2024-04" db="EMBL/GenBank/DDBJ databases">
        <title>Draft Genome Sequence of Isolates Cultured from Underwater Hawaii Seamounts in the North Pacific Ocean.</title>
        <authorList>
            <person name="Sharma I."/>
            <person name="Darden B."/>
            <person name="Creggett J."/>
            <person name="Taylor S."/>
            <person name="Grant M.P."/>
            <person name="Scott J."/>
            <person name="Attles S."/>
            <person name="Walker S."/>
            <person name="Johnson G."/>
            <person name="St. Cloud C."/>
        </authorList>
    </citation>
    <scope>NUCLEOTIDE SEQUENCE [LARGE SCALE GENOMIC DNA]</scope>
    <source>
        <strain evidence="1 2">03GJ23</strain>
    </source>
</reference>
<organism evidence="1 2">
    <name type="scientific">Stutzerimonas chloritidismutans</name>
    <name type="common">Pseudomonas chloritidismutans</name>
    <dbReference type="NCBI Taxonomy" id="203192"/>
    <lineage>
        <taxon>Bacteria</taxon>
        <taxon>Pseudomonadati</taxon>
        <taxon>Pseudomonadota</taxon>
        <taxon>Gammaproteobacteria</taxon>
        <taxon>Pseudomonadales</taxon>
        <taxon>Pseudomonadaceae</taxon>
        <taxon>Stutzerimonas</taxon>
    </lineage>
</organism>
<gene>
    <name evidence="1" type="ORF">AAGW23_00990</name>
</gene>
<name>A0ABU9M4W4_STUCH</name>